<dbReference type="InterPro" id="IPR019149">
    <property type="entry name" value="ABHD18"/>
</dbReference>
<accession>A0A7Z7LFG4</accession>
<organism evidence="1 2">
    <name type="scientific">Mesotoga infera</name>
    <dbReference type="NCBI Taxonomy" id="1236046"/>
    <lineage>
        <taxon>Bacteria</taxon>
        <taxon>Thermotogati</taxon>
        <taxon>Thermotogota</taxon>
        <taxon>Thermotogae</taxon>
        <taxon>Kosmotogales</taxon>
        <taxon>Kosmotogaceae</taxon>
        <taxon>Mesotoga</taxon>
    </lineage>
</organism>
<keyword evidence="2" id="KW-1185">Reference proteome</keyword>
<evidence type="ECO:0000313" key="1">
    <source>
        <dbReference type="EMBL" id="SSC12999.1"/>
    </source>
</evidence>
<dbReference type="InterPro" id="IPR029058">
    <property type="entry name" value="AB_hydrolase_fold"/>
</dbReference>
<dbReference type="Pfam" id="PF09752">
    <property type="entry name" value="ABHD18"/>
    <property type="match status" value="1"/>
</dbReference>
<dbReference type="SUPFAM" id="SSF53474">
    <property type="entry name" value="alpha/beta-Hydrolases"/>
    <property type="match status" value="1"/>
</dbReference>
<dbReference type="KEGG" id="minf:MESINF_1555"/>
<protein>
    <submittedName>
        <fullName evidence="1">Lysophospholipase</fullName>
    </submittedName>
</protein>
<dbReference type="AlphaFoldDB" id="A0A7Z7LFG4"/>
<sequence>MMILPYHFERTPDGYRSGQLFLDPRTDVLRDRFENAVVDAMTSLEYLRATCSPPYYLMGYSFGGFIAVITAAIDGGISGLSLTVTGGNFYHITWKSFVTGVMRVKYEEDGSCNRDKCHEMHGKIFHDYTASLEGPEVELGSAPISCLEYDPLTYARFVRCPTLLTGALFDIFIPKKSTLELSQAIPDCKVKWLPTGHLSSILFKRWVLREAATFFVNFGRS</sequence>
<dbReference type="EMBL" id="LS974202">
    <property type="protein sequence ID" value="SSC12999.1"/>
    <property type="molecule type" value="Genomic_DNA"/>
</dbReference>
<reference evidence="1 2" key="1">
    <citation type="submission" date="2017-01" db="EMBL/GenBank/DDBJ databases">
        <authorList>
            <person name="Erauso G."/>
        </authorList>
    </citation>
    <scope>NUCLEOTIDE SEQUENCE [LARGE SCALE GENOMIC DNA]</scope>
    <source>
        <strain evidence="1">MESINF1</strain>
    </source>
</reference>
<proteinExistence type="predicted"/>
<evidence type="ECO:0000313" key="2">
    <source>
        <dbReference type="Proteomes" id="UP000250796"/>
    </source>
</evidence>
<gene>
    <name evidence="1" type="ORF">MESINF_1555</name>
</gene>
<dbReference type="Proteomes" id="UP000250796">
    <property type="component" value="Chromosome MESINF"/>
</dbReference>
<dbReference type="Gene3D" id="3.40.50.1820">
    <property type="entry name" value="alpha/beta hydrolase"/>
    <property type="match status" value="1"/>
</dbReference>
<name>A0A7Z7LFG4_9BACT</name>